<evidence type="ECO:0000313" key="2">
    <source>
        <dbReference type="EMBL" id="KAL3725553.1"/>
    </source>
</evidence>
<name>A0ABD3JFI9_EUCGL</name>
<accession>A0ABD3JFI9</accession>
<evidence type="ECO:0008006" key="4">
    <source>
        <dbReference type="Google" id="ProtNLM"/>
    </source>
</evidence>
<proteinExistence type="predicted"/>
<evidence type="ECO:0000256" key="1">
    <source>
        <dbReference type="SAM" id="MobiDB-lite"/>
    </source>
</evidence>
<comment type="caution">
    <text evidence="2">The sequence shown here is derived from an EMBL/GenBank/DDBJ whole genome shotgun (WGS) entry which is preliminary data.</text>
</comment>
<organism evidence="2 3">
    <name type="scientific">Eucalyptus globulus</name>
    <name type="common">Tasmanian blue gum</name>
    <dbReference type="NCBI Taxonomy" id="34317"/>
    <lineage>
        <taxon>Eukaryota</taxon>
        <taxon>Viridiplantae</taxon>
        <taxon>Streptophyta</taxon>
        <taxon>Embryophyta</taxon>
        <taxon>Tracheophyta</taxon>
        <taxon>Spermatophyta</taxon>
        <taxon>Magnoliopsida</taxon>
        <taxon>eudicotyledons</taxon>
        <taxon>Gunneridae</taxon>
        <taxon>Pentapetalae</taxon>
        <taxon>rosids</taxon>
        <taxon>malvids</taxon>
        <taxon>Myrtales</taxon>
        <taxon>Myrtaceae</taxon>
        <taxon>Myrtoideae</taxon>
        <taxon>Eucalypteae</taxon>
        <taxon>Eucalyptus</taxon>
    </lineage>
</organism>
<sequence>MNANQRLKPSHQGGGGGGGCADSPEPGILNERVLLLVFESIQWDLRVLCLLSSVNRKLRAIAKRLLWRELCAYRAPRMVATLTAGGARIGGGWPAVAKLMFFCCGAEPSRNFRMGQQLPGHFASTSRFSKTSGRSFLPRRCRGDVLYVSDPCEHEMKKAGHQDDLGVYRGVFKEFSGSRTRACLIGRRVGLEDRACPYCGARVWSMTTARLVPRSAARRLGSRNGRLEYFVCVNGHLHGTCWLAPLSSEEEEEDDGGGGGGEFDDDYDDDEDGGDDDKEGGRSGQEAVNEGDDRAATDGSTSSTGEEIIGEWGPAE</sequence>
<gene>
    <name evidence="2" type="ORF">ACJRO7_030562</name>
</gene>
<dbReference type="Proteomes" id="UP001634007">
    <property type="component" value="Unassembled WGS sequence"/>
</dbReference>
<feature type="compositionally biased region" description="Acidic residues" evidence="1">
    <location>
        <begin position="248"/>
        <end position="278"/>
    </location>
</feature>
<dbReference type="PROSITE" id="PS51257">
    <property type="entry name" value="PROKAR_LIPOPROTEIN"/>
    <property type="match status" value="1"/>
</dbReference>
<keyword evidence="3" id="KW-1185">Reference proteome</keyword>
<dbReference type="AlphaFoldDB" id="A0ABD3JFI9"/>
<reference evidence="2 3" key="1">
    <citation type="submission" date="2024-11" db="EMBL/GenBank/DDBJ databases">
        <title>Chromosome-level genome assembly of Eucalyptus globulus Labill. provides insights into its genome evolution.</title>
        <authorList>
            <person name="Li X."/>
        </authorList>
    </citation>
    <scope>NUCLEOTIDE SEQUENCE [LARGE SCALE GENOMIC DNA]</scope>
    <source>
        <strain evidence="2">CL2024</strain>
        <tissue evidence="2">Fresh tender leaves</tissue>
    </source>
</reference>
<dbReference type="PANTHER" id="PTHR31348:SF3">
    <property type="entry name" value="EID1-LIKE F-BOX PROTEIN 3"/>
    <property type="match status" value="1"/>
</dbReference>
<dbReference type="EMBL" id="JBJKBG010000008">
    <property type="protein sequence ID" value="KAL3725553.1"/>
    <property type="molecule type" value="Genomic_DNA"/>
</dbReference>
<feature type="region of interest" description="Disordered" evidence="1">
    <location>
        <begin position="248"/>
        <end position="316"/>
    </location>
</feature>
<feature type="region of interest" description="Disordered" evidence="1">
    <location>
        <begin position="1"/>
        <end position="21"/>
    </location>
</feature>
<dbReference type="InterPro" id="IPR040267">
    <property type="entry name" value="EID1-like"/>
</dbReference>
<evidence type="ECO:0000313" key="3">
    <source>
        <dbReference type="Proteomes" id="UP001634007"/>
    </source>
</evidence>
<protein>
    <recommendedName>
        <fullName evidence="4">EID1-like F-box protein 3</fullName>
    </recommendedName>
</protein>
<dbReference type="PANTHER" id="PTHR31348">
    <property type="entry name" value="EID1-LIKE F-BOX PROTEIN 2-RELATED"/>
    <property type="match status" value="1"/>
</dbReference>